<evidence type="ECO:0008006" key="3">
    <source>
        <dbReference type="Google" id="ProtNLM"/>
    </source>
</evidence>
<accession>A0ABR6Y8A4</accession>
<dbReference type="Proteomes" id="UP000624279">
    <property type="component" value="Unassembled WGS sequence"/>
</dbReference>
<name>A0ABR6Y8A4_9BURK</name>
<reference evidence="1 2" key="1">
    <citation type="submission" date="2020-08" db="EMBL/GenBank/DDBJ databases">
        <title>Novel species isolated from subtropical streams in China.</title>
        <authorList>
            <person name="Lu H."/>
        </authorList>
    </citation>
    <scope>NUCLEOTIDE SEQUENCE [LARGE SCALE GENOMIC DNA]</scope>
    <source>
        <strain evidence="1 2">LX15W</strain>
    </source>
</reference>
<comment type="caution">
    <text evidence="1">The sequence shown here is derived from an EMBL/GenBank/DDBJ whole genome shotgun (WGS) entry which is preliminary data.</text>
</comment>
<dbReference type="EMBL" id="JACOGA010000003">
    <property type="protein sequence ID" value="MBC3872804.1"/>
    <property type="molecule type" value="Genomic_DNA"/>
</dbReference>
<protein>
    <recommendedName>
        <fullName evidence="3">Phosphate ABC transporter substrate-binding protein</fullName>
    </recommendedName>
</protein>
<dbReference type="Gene3D" id="3.40.190.10">
    <property type="entry name" value="Periplasmic binding protein-like II"/>
    <property type="match status" value="1"/>
</dbReference>
<dbReference type="SUPFAM" id="SSF53850">
    <property type="entry name" value="Periplasmic binding protein-like II"/>
    <property type="match status" value="1"/>
</dbReference>
<sequence>MTACLSVITIPAFAELVIVINPQNDIKSMTASQVAQYFLGGSVQFTPIEQANGSPIRLEFYKKVLEKEPPQVQAIWARIVFTGKGKPPRELKTSDEIKKAIRENVNAIGYIEKTAVDDSVKVIASIP</sequence>
<gene>
    <name evidence="1" type="ORF">H8K55_04325</name>
</gene>
<keyword evidence="2" id="KW-1185">Reference proteome</keyword>
<organism evidence="1 2">
    <name type="scientific">Undibacterium flavidum</name>
    <dbReference type="NCBI Taxonomy" id="2762297"/>
    <lineage>
        <taxon>Bacteria</taxon>
        <taxon>Pseudomonadati</taxon>
        <taxon>Pseudomonadota</taxon>
        <taxon>Betaproteobacteria</taxon>
        <taxon>Burkholderiales</taxon>
        <taxon>Oxalobacteraceae</taxon>
        <taxon>Undibacterium</taxon>
    </lineage>
</organism>
<evidence type="ECO:0000313" key="1">
    <source>
        <dbReference type="EMBL" id="MBC3872804.1"/>
    </source>
</evidence>
<proteinExistence type="predicted"/>
<evidence type="ECO:0000313" key="2">
    <source>
        <dbReference type="Proteomes" id="UP000624279"/>
    </source>
</evidence>